<accession>A0A4U7AWJ6</accession>
<dbReference type="InterPro" id="IPR005706">
    <property type="entry name" value="Ribosomal_uS2_bac/mit/plastid"/>
</dbReference>
<comment type="caution">
    <text evidence="6">The sequence shown here is derived from an EMBL/GenBank/DDBJ whole genome shotgun (WGS) entry which is preliminary data.</text>
</comment>
<evidence type="ECO:0000256" key="3">
    <source>
        <dbReference type="ARBA" id="ARBA00023274"/>
    </source>
</evidence>
<dbReference type="HAMAP" id="MF_00291_B">
    <property type="entry name" value="Ribosomal_uS2_B"/>
    <property type="match status" value="1"/>
</dbReference>
<evidence type="ECO:0000256" key="2">
    <source>
        <dbReference type="ARBA" id="ARBA00022980"/>
    </source>
</evidence>
<evidence type="ECO:0000313" key="7">
    <source>
        <dbReference type="Proteomes" id="UP000308133"/>
    </source>
</evidence>
<dbReference type="InterPro" id="IPR001865">
    <property type="entry name" value="Ribosomal_uS2"/>
</dbReference>
<name>A0A4U7AWJ6_9PEZI</name>
<dbReference type="GO" id="GO:0003735">
    <property type="term" value="F:structural constituent of ribosome"/>
    <property type="evidence" value="ECO:0007669"/>
    <property type="project" value="InterPro"/>
</dbReference>
<dbReference type="PROSITE" id="PS00963">
    <property type="entry name" value="RIBOSOMAL_S2_2"/>
    <property type="match status" value="1"/>
</dbReference>
<reference evidence="6 7" key="1">
    <citation type="submission" date="2018-02" db="EMBL/GenBank/DDBJ databases">
        <title>Draft genome sequences of Elsinoe sp., causing black scab on jojoba.</title>
        <authorList>
            <person name="Stodart B."/>
            <person name="Jeffress S."/>
            <person name="Ash G."/>
            <person name="Arun Chinnappa K."/>
        </authorList>
    </citation>
    <scope>NUCLEOTIDE SEQUENCE [LARGE SCALE GENOMIC DNA]</scope>
    <source>
        <strain evidence="6 7">Hillstone_2</strain>
    </source>
</reference>
<dbReference type="NCBIfam" id="TIGR01011">
    <property type="entry name" value="rpsB_bact"/>
    <property type="match status" value="1"/>
</dbReference>
<dbReference type="Pfam" id="PF00318">
    <property type="entry name" value="Ribosomal_S2"/>
    <property type="match status" value="1"/>
</dbReference>
<feature type="compositionally biased region" description="Basic residues" evidence="5">
    <location>
        <begin position="631"/>
        <end position="642"/>
    </location>
</feature>
<dbReference type="InterPro" id="IPR023591">
    <property type="entry name" value="Ribosomal_uS2_flav_dom_sf"/>
</dbReference>
<dbReference type="PANTHER" id="PTHR12534">
    <property type="entry name" value="30S RIBOSOMAL PROTEIN S2 PROKARYOTIC AND ORGANELLAR"/>
    <property type="match status" value="1"/>
</dbReference>
<dbReference type="Gene3D" id="3.40.50.10490">
    <property type="entry name" value="Glucose-6-phosphate isomerase like protein, domain 1"/>
    <property type="match status" value="1"/>
</dbReference>
<keyword evidence="2 4" id="KW-0689">Ribosomal protein</keyword>
<evidence type="ECO:0000256" key="4">
    <source>
        <dbReference type="RuleBase" id="RU003631"/>
    </source>
</evidence>
<feature type="compositionally biased region" description="Basic and acidic residues" evidence="5">
    <location>
        <begin position="604"/>
        <end position="622"/>
    </location>
</feature>
<protein>
    <submittedName>
        <fullName evidence="6">Putative ribosomal protein S2</fullName>
    </submittedName>
</protein>
<dbReference type="GO" id="GO:0005763">
    <property type="term" value="C:mitochondrial small ribosomal subunit"/>
    <property type="evidence" value="ECO:0007669"/>
    <property type="project" value="TreeGrafter"/>
</dbReference>
<feature type="region of interest" description="Disordered" evidence="5">
    <location>
        <begin position="32"/>
        <end position="71"/>
    </location>
</feature>
<dbReference type="PROSITE" id="PS00962">
    <property type="entry name" value="RIBOSOMAL_S2_1"/>
    <property type="match status" value="1"/>
</dbReference>
<feature type="region of interest" description="Disordered" evidence="5">
    <location>
        <begin position="334"/>
        <end position="366"/>
    </location>
</feature>
<evidence type="ECO:0000313" key="6">
    <source>
        <dbReference type="EMBL" id="TKX21151.1"/>
    </source>
</evidence>
<evidence type="ECO:0000256" key="1">
    <source>
        <dbReference type="ARBA" id="ARBA00006242"/>
    </source>
</evidence>
<dbReference type="EMBL" id="PTQR01000082">
    <property type="protein sequence ID" value="TKX21151.1"/>
    <property type="molecule type" value="Genomic_DNA"/>
</dbReference>
<dbReference type="PANTHER" id="PTHR12534:SF0">
    <property type="entry name" value="SMALL RIBOSOMAL SUBUNIT PROTEIN US2M"/>
    <property type="match status" value="1"/>
</dbReference>
<dbReference type="InterPro" id="IPR018130">
    <property type="entry name" value="Ribosomal_uS2_CS"/>
</dbReference>
<gene>
    <name evidence="6" type="ORF">C1H76_6692</name>
</gene>
<feature type="region of interest" description="Disordered" evidence="5">
    <location>
        <begin position="595"/>
        <end position="642"/>
    </location>
</feature>
<dbReference type="CDD" id="cd01425">
    <property type="entry name" value="RPS2"/>
    <property type="match status" value="1"/>
</dbReference>
<dbReference type="Proteomes" id="UP000308133">
    <property type="component" value="Unassembled WGS sequence"/>
</dbReference>
<keyword evidence="3 4" id="KW-0687">Ribonucleoprotein</keyword>
<feature type="compositionally biased region" description="Low complexity" evidence="5">
    <location>
        <begin position="50"/>
        <end position="66"/>
    </location>
</feature>
<dbReference type="GO" id="GO:0006412">
    <property type="term" value="P:translation"/>
    <property type="evidence" value="ECO:0007669"/>
    <property type="project" value="InterPro"/>
</dbReference>
<dbReference type="AlphaFoldDB" id="A0A4U7AWJ6"/>
<sequence length="642" mass="70974">MITRRLALRHGRTALAKPPTLSWRRALATAVDQQTSSLPRADPSTLDLPSPQHSSISKSSQAVSRRSQPEYDPKWGRFAHDYYESQDYRRKTRSLGTDLTPHYKPHLMISRPPSPADITLEALMAAQSHLGHATGLWHPANSRYIYGIRSGIHIISLDATASHLRRAAKIVRSTTAEGGLVLFVGTRDGQSQSVVRAAELSGGCHLFDRWIPGSITNAHQILANCRMIVKDANDNEVTGFEDQLGKHRALKPDLVVVLNPLENYVLLRECRQHNIPTIGVVDTDCNPTWVTYPIPANDDSRRCTNFIAGVLGRAGEEGKNRRLEFTQLHGAVPYEQGHELSATGTAEDGEEGEVRAHPTPYEQQEEQKLDKINASRLATAASADGLLGPLDHLDEQRFLAAYSIADLSDFDDLGLEVFATDLTSDSPANQEITEAQLEEAEAALQEAGLGLDAESKGLVNIAMHELDPAQGEQLEQLAAEYQEEQITDEEAAELIRMADEMRAQGRSVDVPSVQDSTGAALRKIKEAEDPALARLIAVKRRALGEKLSEVDREVLKSVEEEEREVRKRVDADRLEMKKGLDEMKRYADEQAMEMVGEEVEGENAEGRRAAGERERSRTAHMDDEADIGPVRKTRKGRPGGEE</sequence>
<evidence type="ECO:0000256" key="5">
    <source>
        <dbReference type="SAM" id="MobiDB-lite"/>
    </source>
</evidence>
<dbReference type="PRINTS" id="PR00395">
    <property type="entry name" value="RIBOSOMALS2"/>
</dbReference>
<organism evidence="6 7">
    <name type="scientific">Elsinoe australis</name>
    <dbReference type="NCBI Taxonomy" id="40998"/>
    <lineage>
        <taxon>Eukaryota</taxon>
        <taxon>Fungi</taxon>
        <taxon>Dikarya</taxon>
        <taxon>Ascomycota</taxon>
        <taxon>Pezizomycotina</taxon>
        <taxon>Dothideomycetes</taxon>
        <taxon>Dothideomycetidae</taxon>
        <taxon>Myriangiales</taxon>
        <taxon>Elsinoaceae</taxon>
        <taxon>Elsinoe</taxon>
    </lineage>
</organism>
<proteinExistence type="inferred from homology"/>
<dbReference type="SUPFAM" id="SSF52313">
    <property type="entry name" value="Ribosomal protein S2"/>
    <property type="match status" value="1"/>
</dbReference>
<comment type="similarity">
    <text evidence="1 4">Belongs to the universal ribosomal protein uS2 family.</text>
</comment>